<dbReference type="EC" id="6.3.3.2" evidence="5"/>
<evidence type="ECO:0000256" key="3">
    <source>
        <dbReference type="ARBA" id="ARBA00022840"/>
    </source>
</evidence>
<dbReference type="OrthoDB" id="2015992at2759"/>
<dbReference type="InterPro" id="IPR037171">
    <property type="entry name" value="NagB/RpiA_transferase-like"/>
</dbReference>
<evidence type="ECO:0000256" key="1">
    <source>
        <dbReference type="ARBA" id="ARBA00010638"/>
    </source>
</evidence>
<dbReference type="GO" id="GO:0009396">
    <property type="term" value="P:folic acid-containing compound biosynthetic process"/>
    <property type="evidence" value="ECO:0007669"/>
    <property type="project" value="TreeGrafter"/>
</dbReference>
<dbReference type="Pfam" id="PF01812">
    <property type="entry name" value="5-FTHF_cyc-lig"/>
    <property type="match status" value="1"/>
</dbReference>
<dbReference type="Gene3D" id="3.40.50.10420">
    <property type="entry name" value="NagB/RpiA/CoA transferase-like"/>
    <property type="match status" value="1"/>
</dbReference>
<protein>
    <recommendedName>
        <fullName evidence="5">5-formyltetrahydrofolate cyclo-ligase</fullName>
        <ecNumber evidence="5">6.3.3.2</ecNumber>
    </recommendedName>
</protein>
<dbReference type="AlphaFoldDB" id="A0A8K0L9N3"/>
<gene>
    <name evidence="6" type="ORF">KVT40_002282</name>
</gene>
<dbReference type="SUPFAM" id="SSF100950">
    <property type="entry name" value="NagB/RpiA/CoA transferase-like"/>
    <property type="match status" value="1"/>
</dbReference>
<evidence type="ECO:0000256" key="5">
    <source>
        <dbReference type="ARBA" id="ARBA00038966"/>
    </source>
</evidence>
<comment type="caution">
    <text evidence="6">The sequence shown here is derived from an EMBL/GenBank/DDBJ whole genome shotgun (WGS) entry which is preliminary data.</text>
</comment>
<dbReference type="GO" id="GO:0035999">
    <property type="term" value="P:tetrahydrofolate interconversion"/>
    <property type="evidence" value="ECO:0007669"/>
    <property type="project" value="TreeGrafter"/>
</dbReference>
<dbReference type="GO" id="GO:0005524">
    <property type="term" value="F:ATP binding"/>
    <property type="evidence" value="ECO:0007669"/>
    <property type="project" value="UniProtKB-KW"/>
</dbReference>
<proteinExistence type="inferred from homology"/>
<dbReference type="GO" id="GO:0005739">
    <property type="term" value="C:mitochondrion"/>
    <property type="evidence" value="ECO:0007669"/>
    <property type="project" value="TreeGrafter"/>
</dbReference>
<dbReference type="InterPro" id="IPR024185">
    <property type="entry name" value="FTHF_cligase-like_sf"/>
</dbReference>
<dbReference type="PANTHER" id="PTHR23407">
    <property type="entry name" value="ATPASE INHIBITOR/5-FORMYLTETRAHYDROFOLATE CYCLO-LIGASE"/>
    <property type="match status" value="1"/>
</dbReference>
<evidence type="ECO:0000256" key="4">
    <source>
        <dbReference type="ARBA" id="ARBA00036539"/>
    </source>
</evidence>
<name>A0A8K0L9N3_9PEZI</name>
<reference evidence="6" key="1">
    <citation type="submission" date="2021-07" db="EMBL/GenBank/DDBJ databases">
        <title>Elsinoe batatas strain:CRI-CJ2 Genome sequencing and assembly.</title>
        <authorList>
            <person name="Huang L."/>
        </authorList>
    </citation>
    <scope>NUCLEOTIDE SEQUENCE</scope>
    <source>
        <strain evidence="6">CRI-CJ2</strain>
    </source>
</reference>
<dbReference type="PANTHER" id="PTHR23407:SF1">
    <property type="entry name" value="5-FORMYLTETRAHYDROFOLATE CYCLO-LIGASE"/>
    <property type="match status" value="1"/>
</dbReference>
<keyword evidence="3" id="KW-0067">ATP-binding</keyword>
<comment type="catalytic activity">
    <reaction evidence="4">
        <text>(6S)-5-formyl-5,6,7,8-tetrahydrofolate + ATP = (6R)-5,10-methenyltetrahydrofolate + ADP + phosphate</text>
        <dbReference type="Rhea" id="RHEA:10488"/>
        <dbReference type="ChEBI" id="CHEBI:30616"/>
        <dbReference type="ChEBI" id="CHEBI:43474"/>
        <dbReference type="ChEBI" id="CHEBI:57455"/>
        <dbReference type="ChEBI" id="CHEBI:57457"/>
        <dbReference type="ChEBI" id="CHEBI:456216"/>
        <dbReference type="EC" id="6.3.3.2"/>
    </reaction>
</comment>
<dbReference type="EMBL" id="JAESVG020000002">
    <property type="protein sequence ID" value="KAG8630663.1"/>
    <property type="molecule type" value="Genomic_DNA"/>
</dbReference>
<comment type="similarity">
    <text evidence="1">Belongs to the 5-formyltetrahydrofolate cyclo-ligase family.</text>
</comment>
<evidence type="ECO:0000313" key="6">
    <source>
        <dbReference type="EMBL" id="KAG8630663.1"/>
    </source>
</evidence>
<accession>A0A8K0L9N3</accession>
<keyword evidence="7" id="KW-1185">Reference proteome</keyword>
<dbReference type="InterPro" id="IPR002698">
    <property type="entry name" value="FTHF_cligase"/>
</dbReference>
<dbReference type="GO" id="GO:0030272">
    <property type="term" value="F:5-formyltetrahydrofolate cyclo-ligase activity"/>
    <property type="evidence" value="ECO:0007669"/>
    <property type="project" value="UniProtKB-EC"/>
</dbReference>
<keyword evidence="2" id="KW-0547">Nucleotide-binding</keyword>
<sequence>MFAKAVRHRLLGQASWQINSRLGIVRWAKTRTMANLIVPPEAEMLSKSAWRKAFGPALSQLDQKDITTQSVKATETLTSLPMYQDAKSISVFLAMPDGELQTEGIVRHALKAGKKVFVPYITRKPASMHMLRLEDEADLDSMQPDKWGIPSLSTESIDARVNCFGHRGIDQQNQDSQSQEVDAGLDLILLPCVAFDQEYNRLGHGKGYYDRFLTRYFETVGKNGDSYRKPYLIGLALVEQFLPDPIRLPMEEWDHKVDALVVGGRFLVRVPPASRTS</sequence>
<organism evidence="6 7">
    <name type="scientific">Elsinoe batatas</name>
    <dbReference type="NCBI Taxonomy" id="2601811"/>
    <lineage>
        <taxon>Eukaryota</taxon>
        <taxon>Fungi</taxon>
        <taxon>Dikarya</taxon>
        <taxon>Ascomycota</taxon>
        <taxon>Pezizomycotina</taxon>
        <taxon>Dothideomycetes</taxon>
        <taxon>Dothideomycetidae</taxon>
        <taxon>Myriangiales</taxon>
        <taxon>Elsinoaceae</taxon>
        <taxon>Elsinoe</taxon>
    </lineage>
</organism>
<dbReference type="Proteomes" id="UP000809789">
    <property type="component" value="Unassembled WGS sequence"/>
</dbReference>
<evidence type="ECO:0000256" key="2">
    <source>
        <dbReference type="ARBA" id="ARBA00022741"/>
    </source>
</evidence>
<evidence type="ECO:0000313" key="7">
    <source>
        <dbReference type="Proteomes" id="UP000809789"/>
    </source>
</evidence>